<gene>
    <name evidence="1" type="ORF">H5410_051691</name>
</gene>
<accession>A0A9J5X1R8</accession>
<protein>
    <submittedName>
        <fullName evidence="1">Uncharacterized protein</fullName>
    </submittedName>
</protein>
<organism evidence="1 2">
    <name type="scientific">Solanum commersonii</name>
    <name type="common">Commerson's wild potato</name>
    <name type="synonym">Commerson's nightshade</name>
    <dbReference type="NCBI Taxonomy" id="4109"/>
    <lineage>
        <taxon>Eukaryota</taxon>
        <taxon>Viridiplantae</taxon>
        <taxon>Streptophyta</taxon>
        <taxon>Embryophyta</taxon>
        <taxon>Tracheophyta</taxon>
        <taxon>Spermatophyta</taxon>
        <taxon>Magnoliopsida</taxon>
        <taxon>eudicotyledons</taxon>
        <taxon>Gunneridae</taxon>
        <taxon>Pentapetalae</taxon>
        <taxon>asterids</taxon>
        <taxon>lamiids</taxon>
        <taxon>Solanales</taxon>
        <taxon>Solanaceae</taxon>
        <taxon>Solanoideae</taxon>
        <taxon>Solaneae</taxon>
        <taxon>Solanum</taxon>
    </lineage>
</organism>
<comment type="caution">
    <text evidence="1">The sequence shown here is derived from an EMBL/GenBank/DDBJ whole genome shotgun (WGS) entry which is preliminary data.</text>
</comment>
<evidence type="ECO:0000313" key="2">
    <source>
        <dbReference type="Proteomes" id="UP000824120"/>
    </source>
</evidence>
<evidence type="ECO:0000313" key="1">
    <source>
        <dbReference type="EMBL" id="KAG5581064.1"/>
    </source>
</evidence>
<dbReference type="Proteomes" id="UP000824120">
    <property type="component" value="Chromosome 10"/>
</dbReference>
<reference evidence="1 2" key="1">
    <citation type="submission" date="2020-09" db="EMBL/GenBank/DDBJ databases">
        <title>De no assembly of potato wild relative species, Solanum commersonii.</title>
        <authorList>
            <person name="Cho K."/>
        </authorList>
    </citation>
    <scope>NUCLEOTIDE SEQUENCE [LARGE SCALE GENOMIC DNA]</scope>
    <source>
        <strain evidence="1">LZ3.2</strain>
        <tissue evidence="1">Leaf</tissue>
    </source>
</reference>
<proteinExistence type="predicted"/>
<dbReference type="EMBL" id="JACXVP010000010">
    <property type="protein sequence ID" value="KAG5581064.1"/>
    <property type="molecule type" value="Genomic_DNA"/>
</dbReference>
<dbReference type="OrthoDB" id="1315314at2759"/>
<sequence length="139" mass="16470">MKLMLVNIYKIVPVAKKIALLELMRYIDEILSLMRERNLRFHENYDFTDRIMDLNFYTNFKKRYDGISEEPTTTGGRSLKQLLNEFVWDGDIDYVRGIKPYPGDMDWIGAKRHLAAMNMNNTHFVTLEKKLDCIPDDDE</sequence>
<name>A0A9J5X1R8_SOLCO</name>
<keyword evidence="2" id="KW-1185">Reference proteome</keyword>
<dbReference type="AlphaFoldDB" id="A0A9J5X1R8"/>